<name>A0A9P6TAM2_9BASI</name>
<dbReference type="InterPro" id="IPR005162">
    <property type="entry name" value="Retrotrans_gag_dom"/>
</dbReference>
<accession>A0A9P6TAM2</accession>
<evidence type="ECO:0000313" key="3">
    <source>
        <dbReference type="Proteomes" id="UP000886653"/>
    </source>
</evidence>
<comment type="caution">
    <text evidence="2">The sequence shown here is derived from an EMBL/GenBank/DDBJ whole genome shotgun (WGS) entry which is preliminary data.</text>
</comment>
<evidence type="ECO:0000259" key="1">
    <source>
        <dbReference type="Pfam" id="PF03732"/>
    </source>
</evidence>
<sequence length="205" mass="23097">MAPSVEATPTMNRPLEEHHVPTSLMVTRCPPLIPNLHFMGKTNNLERYLLPIRQATRNFPFKNDKDCINWAAQHFLSVDGTKSPAYKWFTGLLRQNAYEQGYHTIDKYFDLFLPPYTFTPLSSFAAFTEAVINMYGEKNPEDAGQKALDSCIQGDSPISDYNARFLDVCYGVPLTKHSHVAAYVKGLNANIMGIVNLNPAWPLAQ</sequence>
<feature type="domain" description="Retrotransposon gag" evidence="1">
    <location>
        <begin position="87"/>
        <end position="188"/>
    </location>
</feature>
<dbReference type="AlphaFoldDB" id="A0A9P6TAM2"/>
<dbReference type="OrthoDB" id="10458832at2759"/>
<organism evidence="2 3">
    <name type="scientific">Cronartium quercuum f. sp. fusiforme G11</name>
    <dbReference type="NCBI Taxonomy" id="708437"/>
    <lineage>
        <taxon>Eukaryota</taxon>
        <taxon>Fungi</taxon>
        <taxon>Dikarya</taxon>
        <taxon>Basidiomycota</taxon>
        <taxon>Pucciniomycotina</taxon>
        <taxon>Pucciniomycetes</taxon>
        <taxon>Pucciniales</taxon>
        <taxon>Coleosporiaceae</taxon>
        <taxon>Cronartium</taxon>
    </lineage>
</organism>
<proteinExistence type="predicted"/>
<reference evidence="2" key="1">
    <citation type="submission" date="2013-11" db="EMBL/GenBank/DDBJ databases">
        <title>Genome sequence of the fusiform rust pathogen reveals effectors for host alternation and coevolution with pine.</title>
        <authorList>
            <consortium name="DOE Joint Genome Institute"/>
            <person name="Smith K."/>
            <person name="Pendleton A."/>
            <person name="Kubisiak T."/>
            <person name="Anderson C."/>
            <person name="Salamov A."/>
            <person name="Aerts A."/>
            <person name="Riley R."/>
            <person name="Clum A."/>
            <person name="Lindquist E."/>
            <person name="Ence D."/>
            <person name="Campbell M."/>
            <person name="Kronenberg Z."/>
            <person name="Feau N."/>
            <person name="Dhillon B."/>
            <person name="Hamelin R."/>
            <person name="Burleigh J."/>
            <person name="Smith J."/>
            <person name="Yandell M."/>
            <person name="Nelson C."/>
            <person name="Grigoriev I."/>
            <person name="Davis J."/>
        </authorList>
    </citation>
    <scope>NUCLEOTIDE SEQUENCE</scope>
    <source>
        <strain evidence="2">G11</strain>
    </source>
</reference>
<gene>
    <name evidence="2" type="ORF">CROQUDRAFT_93986</name>
</gene>
<protein>
    <recommendedName>
        <fullName evidence="1">Retrotransposon gag domain-containing protein</fullName>
    </recommendedName>
</protein>
<dbReference type="Proteomes" id="UP000886653">
    <property type="component" value="Unassembled WGS sequence"/>
</dbReference>
<dbReference type="EMBL" id="MU167278">
    <property type="protein sequence ID" value="KAG0145372.1"/>
    <property type="molecule type" value="Genomic_DNA"/>
</dbReference>
<evidence type="ECO:0000313" key="2">
    <source>
        <dbReference type="EMBL" id="KAG0145372.1"/>
    </source>
</evidence>
<keyword evidence="3" id="KW-1185">Reference proteome</keyword>
<dbReference type="Pfam" id="PF03732">
    <property type="entry name" value="Retrotrans_gag"/>
    <property type="match status" value="1"/>
</dbReference>